<dbReference type="GO" id="GO:0005737">
    <property type="term" value="C:cytoplasm"/>
    <property type="evidence" value="ECO:0007669"/>
    <property type="project" value="TreeGrafter"/>
</dbReference>
<keyword evidence="3" id="KW-1133">Transmembrane helix</keyword>
<evidence type="ECO:0000256" key="2">
    <source>
        <dbReference type="SAM" id="MobiDB-lite"/>
    </source>
</evidence>
<dbReference type="GO" id="GO:0004222">
    <property type="term" value="F:metalloendopeptidase activity"/>
    <property type="evidence" value="ECO:0007669"/>
    <property type="project" value="InterPro"/>
</dbReference>
<feature type="transmembrane region" description="Helical" evidence="3">
    <location>
        <begin position="426"/>
        <end position="445"/>
    </location>
</feature>
<dbReference type="Gene3D" id="1.10.10.1150">
    <property type="entry name" value="Coenzyme PQQ synthesis protein D (PqqD)"/>
    <property type="match status" value="1"/>
</dbReference>
<organism evidence="4 5">
    <name type="scientific">Ramlibacter agri</name>
    <dbReference type="NCBI Taxonomy" id="2728837"/>
    <lineage>
        <taxon>Bacteria</taxon>
        <taxon>Pseudomonadati</taxon>
        <taxon>Pseudomonadota</taxon>
        <taxon>Betaproteobacteria</taxon>
        <taxon>Burkholderiales</taxon>
        <taxon>Comamonadaceae</taxon>
        <taxon>Ramlibacter</taxon>
    </lineage>
</organism>
<feature type="transmembrane region" description="Helical" evidence="3">
    <location>
        <begin position="288"/>
        <end position="308"/>
    </location>
</feature>
<dbReference type="InterPro" id="IPR001193">
    <property type="entry name" value="MBTPS2"/>
</dbReference>
<dbReference type="PANTHER" id="PTHR13325:SF3">
    <property type="entry name" value="MEMBRANE-BOUND TRANSCRIPTION FACTOR SITE-2 PROTEASE"/>
    <property type="match status" value="1"/>
</dbReference>
<dbReference type="SUPFAM" id="SSF111369">
    <property type="entry name" value="HlyD-like secretion proteins"/>
    <property type="match status" value="1"/>
</dbReference>
<keyword evidence="3" id="KW-0472">Membrane</keyword>
<dbReference type="Pfam" id="PF05402">
    <property type="entry name" value="PqqD"/>
    <property type="match status" value="1"/>
</dbReference>
<feature type="compositionally biased region" description="Polar residues" evidence="2">
    <location>
        <begin position="625"/>
        <end position="635"/>
    </location>
</feature>
<dbReference type="GO" id="GO:0016020">
    <property type="term" value="C:membrane"/>
    <property type="evidence" value="ECO:0007669"/>
    <property type="project" value="InterPro"/>
</dbReference>
<dbReference type="PANTHER" id="PTHR13325">
    <property type="entry name" value="PROTEASE M50 MEMBRANE-BOUND TRANSCRIPTION FACTOR SITE 2 PROTEASE"/>
    <property type="match status" value="1"/>
</dbReference>
<name>A0A848H4U1_9BURK</name>
<protein>
    <submittedName>
        <fullName evidence="4">PqqD family peptide modification chaperone</fullName>
    </submittedName>
</protein>
<comment type="caution">
    <text evidence="4">The sequence shown here is derived from an EMBL/GenBank/DDBJ whole genome shotgun (WGS) entry which is preliminary data.</text>
</comment>
<feature type="transmembrane region" description="Helical" evidence="3">
    <location>
        <begin position="255"/>
        <end position="276"/>
    </location>
</feature>
<dbReference type="Proteomes" id="UP000541185">
    <property type="component" value="Unassembled WGS sequence"/>
</dbReference>
<dbReference type="EMBL" id="JABBFX010000002">
    <property type="protein sequence ID" value="NML45815.1"/>
    <property type="molecule type" value="Genomic_DNA"/>
</dbReference>
<proteinExistence type="predicted"/>
<dbReference type="AlphaFoldDB" id="A0A848H4U1"/>
<keyword evidence="5" id="KW-1185">Reference proteome</keyword>
<sequence>MTQPLVSGSWYRVAPLKPSLAAGIRIVRQVVRDQVWHVLVEPGSGRQLRLNPAAYAFAGRCDGRSTVGELWQALLESLGDQAPTQDEVLRLLAQLSRAGMLQFDSAPNLSLLFARRNEDEERSRRAFINPLALRTRLFDPTRLLDALLPFVMRFARWPLALAWIAAVLLGALAAAVNFPVLKADALRVMATPSSWGIAWLAYPIVKALHELGHALAVRRFGGAVREVGVSLMFLTPAPYVDASAANAFPSARQRAIVSAAGIAVELALAALALFAWTWLAPGLARDAALVVVLICSVSTLLFNANPLLRLDGYHLLADLLQLPNLALRSQAWWATQWRRLLGAGDALPPGTLSAGEGKWLALYAPASLLYRIGLLAGLVFWIGRQSWLLGWVAALAFVALAVAGVLRGLLRSASSAPDLRARRRGLLAAGSFAVAVFVLAFVVPAPSSVVARGVVWPPERAQLRPEAAGFVESASVRDGSAVEPGQVVLSLSDPALVAVRDKAAGEQPGLYAQQYQALLQDPSKAADLNAQIERNQAELARAEQQLANLELRSQAGGRAVWPREGDLPGRYAKRGEMLGYVLQPGAAQVRLVLRDEDLLRVRGRVQSIEVRLAEAPGEVHAAKLQSETPAATRQLPSAALGDREGGPVAIDPADKDGLRSQQPVFLWDVAVPGIAGERIGSRAWVKLQLPPEPLGLQAVRVLRQMLVRQFSPTGQA</sequence>
<feature type="transmembrane region" description="Helical" evidence="3">
    <location>
        <begin position="159"/>
        <end position="180"/>
    </location>
</feature>
<evidence type="ECO:0000256" key="3">
    <source>
        <dbReference type="SAM" id="Phobius"/>
    </source>
</evidence>
<accession>A0A848H4U1</accession>
<evidence type="ECO:0000313" key="4">
    <source>
        <dbReference type="EMBL" id="NML45815.1"/>
    </source>
</evidence>
<keyword evidence="1" id="KW-0175">Coiled coil</keyword>
<dbReference type="InterPro" id="IPR041881">
    <property type="entry name" value="PqqD_sf"/>
</dbReference>
<feature type="coiled-coil region" evidence="1">
    <location>
        <begin position="525"/>
        <end position="552"/>
    </location>
</feature>
<dbReference type="RefSeq" id="WP_169420132.1">
    <property type="nucleotide sequence ID" value="NZ_JABBFX010000002.1"/>
</dbReference>
<evidence type="ECO:0000313" key="5">
    <source>
        <dbReference type="Proteomes" id="UP000541185"/>
    </source>
</evidence>
<gene>
    <name evidence="4" type="ORF">HHL11_18855</name>
</gene>
<evidence type="ECO:0000256" key="1">
    <source>
        <dbReference type="SAM" id="Coils"/>
    </source>
</evidence>
<feature type="region of interest" description="Disordered" evidence="2">
    <location>
        <begin position="625"/>
        <end position="656"/>
    </location>
</feature>
<feature type="transmembrane region" description="Helical" evidence="3">
    <location>
        <begin position="360"/>
        <end position="382"/>
    </location>
</feature>
<dbReference type="InterPro" id="IPR008792">
    <property type="entry name" value="PQQD"/>
</dbReference>
<reference evidence="4 5" key="1">
    <citation type="submission" date="2020-04" db="EMBL/GenBank/DDBJ databases">
        <title>Ramlibacter sp. G-1-2-2 isolated from soil.</title>
        <authorList>
            <person name="Dahal R.H."/>
        </authorList>
    </citation>
    <scope>NUCLEOTIDE SEQUENCE [LARGE SCALE GENOMIC DNA]</scope>
    <source>
        <strain evidence="4 5">G-1-2-2</strain>
    </source>
</reference>
<feature type="transmembrane region" description="Helical" evidence="3">
    <location>
        <begin position="388"/>
        <end position="406"/>
    </location>
</feature>
<dbReference type="GO" id="GO:0031293">
    <property type="term" value="P:membrane protein intracellular domain proteolysis"/>
    <property type="evidence" value="ECO:0007669"/>
    <property type="project" value="TreeGrafter"/>
</dbReference>
<keyword evidence="3" id="KW-0812">Transmembrane</keyword>